<gene>
    <name evidence="2" type="ORF">RJG54_08990</name>
</gene>
<dbReference type="EMBL" id="CP134846">
    <property type="protein sequence ID" value="WNL16338.1"/>
    <property type="molecule type" value="Genomic_DNA"/>
</dbReference>
<proteinExistence type="predicted"/>
<keyword evidence="1" id="KW-0472">Membrane</keyword>
<organism evidence="2">
    <name type="scientific">Arcobacter sp. AZ-2023</name>
    <dbReference type="NCBI Taxonomy" id="3074453"/>
    <lineage>
        <taxon>Bacteria</taxon>
        <taxon>Pseudomonadati</taxon>
        <taxon>Campylobacterota</taxon>
        <taxon>Epsilonproteobacteria</taxon>
        <taxon>Campylobacterales</taxon>
        <taxon>Arcobacteraceae</taxon>
        <taxon>Arcobacter</taxon>
    </lineage>
</organism>
<dbReference type="AlphaFoldDB" id="A0AA96I382"/>
<feature type="transmembrane region" description="Helical" evidence="1">
    <location>
        <begin position="6"/>
        <end position="30"/>
    </location>
</feature>
<evidence type="ECO:0000256" key="1">
    <source>
        <dbReference type="SAM" id="Phobius"/>
    </source>
</evidence>
<sequence length="48" mass="5631">MFKNSLFSKIVLIFTIPVLGILYFSFITVMEKVDTLNDFKKMKLELIT</sequence>
<reference evidence="2" key="1">
    <citation type="submission" date="2023-09" db="EMBL/GenBank/DDBJ databases">
        <title>Arcobacter tbilisiensis sp. nov. isolated from chicken meat in Tbilisi, Georgia.</title>
        <authorList>
            <person name="Matthias R."/>
            <person name="Zautner A.E."/>
        </authorList>
    </citation>
    <scope>NUCLEOTIDE SEQUENCE</scope>
    <source>
        <strain evidence="2">LEO 107</strain>
    </source>
</reference>
<evidence type="ECO:0000313" key="2">
    <source>
        <dbReference type="EMBL" id="WNL16338.1"/>
    </source>
</evidence>
<keyword evidence="1" id="KW-1133">Transmembrane helix</keyword>
<name>A0AA96I382_9BACT</name>
<accession>A0AA96I382</accession>
<keyword evidence="1" id="KW-0812">Transmembrane</keyword>
<protein>
    <submittedName>
        <fullName evidence="2">Uncharacterized protein</fullName>
    </submittedName>
</protein>